<dbReference type="InterPro" id="IPR013830">
    <property type="entry name" value="SGNH_hydro"/>
</dbReference>
<dbReference type="InterPro" id="IPR051532">
    <property type="entry name" value="Ester_Hydrolysis_Enzymes"/>
</dbReference>
<comment type="caution">
    <text evidence="2">The sequence shown here is derived from an EMBL/GenBank/DDBJ whole genome shotgun (WGS) entry which is preliminary data.</text>
</comment>
<dbReference type="PANTHER" id="PTHR30383:SF5">
    <property type="entry name" value="SGNH HYDROLASE-TYPE ESTERASE DOMAIN-CONTAINING PROTEIN"/>
    <property type="match status" value="1"/>
</dbReference>
<dbReference type="Pfam" id="PF13472">
    <property type="entry name" value="Lipase_GDSL_2"/>
    <property type="match status" value="1"/>
</dbReference>
<feature type="domain" description="SGNH hydrolase-type esterase" evidence="1">
    <location>
        <begin position="65"/>
        <end position="227"/>
    </location>
</feature>
<sequence length="242" mass="26665">MRELGLKPGGRIDPATLMQDPEMAKLIAQVSEKEKQRQKIDWAGLCRYRAANAEQRGKDAPDVVFLGDSITDNWIYGDPSLFSAKVLDRGISGQTSAQILLRFQADVIRLRPGTVHIMAGTNDILQDLGPTSDDAIIDNFVAMLDLAQVHKINVVIASILPISERSWQPQLKPGPRVVRLNQRLKALALSRKAKFLDYYSVLKDADGRLRTDLGNDGVHPNRTGYAAMAPLARSVIVAASNR</sequence>
<gene>
    <name evidence="2" type="ORF">V474_03325</name>
</gene>
<protein>
    <recommendedName>
        <fullName evidence="1">SGNH hydrolase-type esterase domain-containing protein</fullName>
    </recommendedName>
</protein>
<proteinExistence type="predicted"/>
<dbReference type="PATRIC" id="fig|1114963.3.peg.4290"/>
<reference evidence="2 3" key="1">
    <citation type="journal article" date="2015" name="G3 (Bethesda)">
        <title>Insights into Ongoing Evolution of the Hexachlorocyclohexane Catabolic Pathway from Comparative Genomics of Ten Sphingomonadaceae Strains.</title>
        <authorList>
            <person name="Pearce S.L."/>
            <person name="Oakeshott J.G."/>
            <person name="Pandey G."/>
        </authorList>
    </citation>
    <scope>NUCLEOTIDE SEQUENCE [LARGE SCALE GENOMIC DNA]</scope>
    <source>
        <strain evidence="2 3">LL02</strain>
    </source>
</reference>
<dbReference type="SUPFAM" id="SSF52266">
    <property type="entry name" value="SGNH hydrolase"/>
    <property type="match status" value="1"/>
</dbReference>
<organism evidence="2 3">
    <name type="scientific">Novosphingobium barchaimii LL02</name>
    <dbReference type="NCBI Taxonomy" id="1114963"/>
    <lineage>
        <taxon>Bacteria</taxon>
        <taxon>Pseudomonadati</taxon>
        <taxon>Pseudomonadota</taxon>
        <taxon>Alphaproteobacteria</taxon>
        <taxon>Sphingomonadales</taxon>
        <taxon>Sphingomonadaceae</taxon>
        <taxon>Novosphingobium</taxon>
    </lineage>
</organism>
<dbReference type="EMBL" id="JACU01000011">
    <property type="protein sequence ID" value="KMS51675.1"/>
    <property type="molecule type" value="Genomic_DNA"/>
</dbReference>
<dbReference type="PANTHER" id="PTHR30383">
    <property type="entry name" value="THIOESTERASE 1/PROTEASE 1/LYSOPHOSPHOLIPASE L1"/>
    <property type="match status" value="1"/>
</dbReference>
<dbReference type="InterPro" id="IPR036514">
    <property type="entry name" value="SGNH_hydro_sf"/>
</dbReference>
<dbReference type="AlphaFoldDB" id="A0A0J8A8L9"/>
<dbReference type="GO" id="GO:0004622">
    <property type="term" value="F:phosphatidylcholine lysophospholipase activity"/>
    <property type="evidence" value="ECO:0007669"/>
    <property type="project" value="TreeGrafter"/>
</dbReference>
<evidence type="ECO:0000313" key="2">
    <source>
        <dbReference type="EMBL" id="KMS51675.1"/>
    </source>
</evidence>
<name>A0A0J8A8L9_9SPHN</name>
<keyword evidence="3" id="KW-1185">Reference proteome</keyword>
<accession>A0A0J8A8L9</accession>
<dbReference type="Gene3D" id="3.40.50.1110">
    <property type="entry name" value="SGNH hydrolase"/>
    <property type="match status" value="1"/>
</dbReference>
<dbReference type="Proteomes" id="UP000052268">
    <property type="component" value="Unassembled WGS sequence"/>
</dbReference>
<evidence type="ECO:0000259" key="1">
    <source>
        <dbReference type="Pfam" id="PF13472"/>
    </source>
</evidence>
<evidence type="ECO:0000313" key="3">
    <source>
        <dbReference type="Proteomes" id="UP000052268"/>
    </source>
</evidence>